<reference evidence="1" key="1">
    <citation type="submission" date="2021-06" db="EMBL/GenBank/DDBJ databases">
        <authorList>
            <person name="Kallberg Y."/>
            <person name="Tangrot J."/>
            <person name="Rosling A."/>
        </authorList>
    </citation>
    <scope>NUCLEOTIDE SEQUENCE</scope>
    <source>
        <strain evidence="1">BR232B</strain>
    </source>
</reference>
<dbReference type="Proteomes" id="UP000789739">
    <property type="component" value="Unassembled WGS sequence"/>
</dbReference>
<evidence type="ECO:0000313" key="1">
    <source>
        <dbReference type="EMBL" id="CAG8675959.1"/>
    </source>
</evidence>
<feature type="non-terminal residue" evidence="1">
    <location>
        <position position="1"/>
    </location>
</feature>
<dbReference type="OrthoDB" id="2410986at2759"/>
<proteinExistence type="predicted"/>
<dbReference type="AlphaFoldDB" id="A0A9N9EE06"/>
<evidence type="ECO:0000313" key="2">
    <source>
        <dbReference type="Proteomes" id="UP000789739"/>
    </source>
</evidence>
<dbReference type="EMBL" id="CAJVPI010005848">
    <property type="protein sequence ID" value="CAG8675959.1"/>
    <property type="molecule type" value="Genomic_DNA"/>
</dbReference>
<gene>
    <name evidence="1" type="ORF">PBRASI_LOCUS11549</name>
</gene>
<keyword evidence="2" id="KW-1185">Reference proteome</keyword>
<accession>A0A9N9EE06</accession>
<comment type="caution">
    <text evidence="1">The sequence shown here is derived from an EMBL/GenBank/DDBJ whole genome shotgun (WGS) entry which is preliminary data.</text>
</comment>
<name>A0A9N9EE06_9GLOM</name>
<sequence>TAVVHVKAEEAHLQLKAEEWLDGPQGYGPIDYSVDVDGVVVVLVHKAKKEDFKKGTAQNIVQMH</sequence>
<protein>
    <submittedName>
        <fullName evidence="1">11620_t:CDS:1</fullName>
    </submittedName>
</protein>
<organism evidence="1 2">
    <name type="scientific">Paraglomus brasilianum</name>
    <dbReference type="NCBI Taxonomy" id="144538"/>
    <lineage>
        <taxon>Eukaryota</taxon>
        <taxon>Fungi</taxon>
        <taxon>Fungi incertae sedis</taxon>
        <taxon>Mucoromycota</taxon>
        <taxon>Glomeromycotina</taxon>
        <taxon>Glomeromycetes</taxon>
        <taxon>Paraglomerales</taxon>
        <taxon>Paraglomeraceae</taxon>
        <taxon>Paraglomus</taxon>
    </lineage>
</organism>
<feature type="non-terminal residue" evidence="1">
    <location>
        <position position="64"/>
    </location>
</feature>